<dbReference type="NCBIfam" id="TIGR03618">
    <property type="entry name" value="Rv1155_F420"/>
    <property type="match status" value="1"/>
</dbReference>
<sequence>MSDGRRPERDTALRSPRLPAGAAEFLAGPHIGTLTTVRSDGSPHIAPVRFTWDGQAGLVRVMTTGTRVKTRNIAARPDVRIAICQTVNYRWITLEGLATVSADRARVSEGVRRYIQRYLSAPPNVPDMVVIELAVDRVMGIW</sequence>
<dbReference type="PANTHER" id="PTHR35176">
    <property type="entry name" value="HEME OXYGENASE HI_0854-RELATED"/>
    <property type="match status" value="1"/>
</dbReference>
<dbReference type="OrthoDB" id="4551790at2"/>
<dbReference type="PANTHER" id="PTHR35176:SF1">
    <property type="entry name" value="F420H(2)-DEPENDENT BILIVERDIN REDUCTASE"/>
    <property type="match status" value="1"/>
</dbReference>
<dbReference type="AlphaFoldDB" id="A0A1H0H0Q3"/>
<keyword evidence="4" id="KW-1185">Reference proteome</keyword>
<accession>A0A1H0H0Q3</accession>
<feature type="domain" description="Pyridoxamine 5'-phosphate oxidase N-terminal" evidence="2">
    <location>
        <begin position="22"/>
        <end position="138"/>
    </location>
</feature>
<dbReference type="EMBL" id="FNIE01000007">
    <property type="protein sequence ID" value="SDO12728.1"/>
    <property type="molecule type" value="Genomic_DNA"/>
</dbReference>
<dbReference type="InterPro" id="IPR052019">
    <property type="entry name" value="F420H2_bilvrd_red/Heme_oxyg"/>
</dbReference>
<name>A0A1H0H0Q3_9ACTN</name>
<proteinExistence type="predicted"/>
<dbReference type="STRING" id="310781.SAMN05216259_107368"/>
<dbReference type="Pfam" id="PF01243">
    <property type="entry name" value="PNPOx_N"/>
    <property type="match status" value="1"/>
</dbReference>
<evidence type="ECO:0000256" key="1">
    <source>
        <dbReference type="ARBA" id="ARBA00023002"/>
    </source>
</evidence>
<dbReference type="InterPro" id="IPR011576">
    <property type="entry name" value="Pyridox_Oxase_N"/>
</dbReference>
<evidence type="ECO:0000313" key="3">
    <source>
        <dbReference type="EMBL" id="SDO12728.1"/>
    </source>
</evidence>
<dbReference type="Gene3D" id="2.30.110.10">
    <property type="entry name" value="Electron Transport, Fmn-binding Protein, Chain A"/>
    <property type="match status" value="1"/>
</dbReference>
<keyword evidence="1" id="KW-0560">Oxidoreductase</keyword>
<dbReference type="InterPro" id="IPR012349">
    <property type="entry name" value="Split_barrel_FMN-bd"/>
</dbReference>
<dbReference type="GO" id="GO:0070967">
    <property type="term" value="F:coenzyme F420 binding"/>
    <property type="evidence" value="ECO:0007669"/>
    <property type="project" value="TreeGrafter"/>
</dbReference>
<dbReference type="Proteomes" id="UP000199341">
    <property type="component" value="Unassembled WGS sequence"/>
</dbReference>
<gene>
    <name evidence="3" type="ORF">SAMN05216259_107368</name>
</gene>
<evidence type="ECO:0000313" key="4">
    <source>
        <dbReference type="Proteomes" id="UP000199341"/>
    </source>
</evidence>
<reference evidence="3 4" key="1">
    <citation type="submission" date="2016-10" db="EMBL/GenBank/DDBJ databases">
        <authorList>
            <person name="de Groot N.N."/>
        </authorList>
    </citation>
    <scope>NUCLEOTIDE SEQUENCE [LARGE SCALE GENOMIC DNA]</scope>
    <source>
        <strain evidence="3 4">CGMCC 4.2022</strain>
    </source>
</reference>
<dbReference type="GO" id="GO:0016627">
    <property type="term" value="F:oxidoreductase activity, acting on the CH-CH group of donors"/>
    <property type="evidence" value="ECO:0007669"/>
    <property type="project" value="TreeGrafter"/>
</dbReference>
<dbReference type="RefSeq" id="WP_093785530.1">
    <property type="nucleotide sequence ID" value="NZ_FNIE01000007.1"/>
</dbReference>
<dbReference type="SUPFAM" id="SSF50475">
    <property type="entry name" value="FMN-binding split barrel"/>
    <property type="match status" value="1"/>
</dbReference>
<dbReference type="GO" id="GO:0005829">
    <property type="term" value="C:cytosol"/>
    <property type="evidence" value="ECO:0007669"/>
    <property type="project" value="TreeGrafter"/>
</dbReference>
<evidence type="ECO:0000259" key="2">
    <source>
        <dbReference type="Pfam" id="PF01243"/>
    </source>
</evidence>
<dbReference type="InterPro" id="IPR019920">
    <property type="entry name" value="F420-binding_dom_put"/>
</dbReference>
<organism evidence="3 4">
    <name type="scientific">Actinacidiphila guanduensis</name>
    <dbReference type="NCBI Taxonomy" id="310781"/>
    <lineage>
        <taxon>Bacteria</taxon>
        <taxon>Bacillati</taxon>
        <taxon>Actinomycetota</taxon>
        <taxon>Actinomycetes</taxon>
        <taxon>Kitasatosporales</taxon>
        <taxon>Streptomycetaceae</taxon>
        <taxon>Actinacidiphila</taxon>
    </lineage>
</organism>
<protein>
    <submittedName>
        <fullName evidence="3">PPOX class probable F420-dependent enzyme</fullName>
    </submittedName>
</protein>